<reference evidence="2" key="1">
    <citation type="submission" date="2019-10" db="EMBL/GenBank/DDBJ databases">
        <authorList>
            <person name="Nor Muhammad N."/>
        </authorList>
    </citation>
    <scope>NUCLEOTIDE SEQUENCE</scope>
</reference>
<proteinExistence type="predicted"/>
<dbReference type="InterPro" id="IPR035426">
    <property type="entry name" value="Gemin2/Brr1"/>
</dbReference>
<evidence type="ECO:0000256" key="1">
    <source>
        <dbReference type="SAM" id="MobiDB-lite"/>
    </source>
</evidence>
<organism evidence="2">
    <name type="scientific">Ganoderma boninense</name>
    <dbReference type="NCBI Taxonomy" id="34458"/>
    <lineage>
        <taxon>Eukaryota</taxon>
        <taxon>Fungi</taxon>
        <taxon>Dikarya</taxon>
        <taxon>Basidiomycota</taxon>
        <taxon>Agaricomycotina</taxon>
        <taxon>Agaricomycetes</taxon>
        <taxon>Polyporales</taxon>
        <taxon>Polyporaceae</taxon>
        <taxon>Ganoderma</taxon>
    </lineage>
</organism>
<feature type="compositionally biased region" description="Acidic residues" evidence="1">
    <location>
        <begin position="14"/>
        <end position="23"/>
    </location>
</feature>
<feature type="region of interest" description="Disordered" evidence="1">
    <location>
        <begin position="1"/>
        <end position="23"/>
    </location>
</feature>
<sequence length="277" mass="31437">MSLPAFATKRKADELEDEDEEEPMLGRQVLPVANLPDTFDGVPMDGMQYLFTVRRDARLLPHTTRVVNPYDIPDPPLPEASSMQSTCAVVEDRRNDVLPSEEWRETFLRRFKNFRKPTIHVHIPDSNAKLMPDKKERDLWWAFLAGRPESEWNPPKKSKQPKPSRWQQRTQKRQHTSFQGPQEDISLPYDVGELYGADAAPETGGLLPQMFLSLAGQINHSGIEAGAAYPPPQTEVIDPPTNFAPMIEDAVELPLACSPREPTPTLLQHIDHVRHIL</sequence>
<name>A0A5K1JTH2_9APHY</name>
<dbReference type="EMBL" id="LR724627">
    <property type="protein sequence ID" value="VWO95236.1"/>
    <property type="molecule type" value="Genomic_DNA"/>
</dbReference>
<gene>
    <name evidence="2" type="primary">I1RPV7</name>
</gene>
<evidence type="ECO:0000313" key="2">
    <source>
        <dbReference type="EMBL" id="VWO95236.1"/>
    </source>
</evidence>
<feature type="region of interest" description="Disordered" evidence="1">
    <location>
        <begin position="151"/>
        <end position="185"/>
    </location>
</feature>
<dbReference type="GO" id="GO:0000387">
    <property type="term" value="P:spliceosomal snRNP assembly"/>
    <property type="evidence" value="ECO:0007669"/>
    <property type="project" value="InterPro"/>
</dbReference>
<dbReference type="AlphaFoldDB" id="A0A5K1JTH2"/>
<protein>
    <submittedName>
        <fullName evidence="2">Uncharacterized protein</fullName>
    </submittedName>
</protein>
<dbReference type="Pfam" id="PF04938">
    <property type="entry name" value="SIP1"/>
    <property type="match status" value="1"/>
</dbReference>
<accession>A0A5K1JTH2</accession>
<dbReference type="Gene3D" id="1.20.58.1070">
    <property type="match status" value="1"/>
</dbReference>